<protein>
    <recommendedName>
        <fullName evidence="3">Transcriptional regulator, AbiEi antitoxin, Type IV TA system</fullName>
    </recommendedName>
</protein>
<evidence type="ECO:0000313" key="1">
    <source>
        <dbReference type="EMBL" id="GAA1392938.1"/>
    </source>
</evidence>
<sequence length="304" mass="33097">MDEAGRIIRLRRELRAAGWSDDELRRARRTGVLRQLRRGAYLDGALPADAVERHHATTRAVLAQLGEAAVASHVSAAVLHGLAVWNLPLDRVHVTRDRSYGGRRTRDLHLHPSPLGASDRTVVGGLAVTTCARTVVDIARTAGFEIAVALADSALARRERGVPPPLLRHELDMAVAAAAGRRGAGAVRRVAAFADGRSGSVGESRARVALAVAGLPEPELQFPIVVAGHRYLADFAWPRQRVIGEFDGRVKYGRRGKPDTDALYSEKLREDRTRSAGFAVHRWTWQDLADFRGPAARLRAALVP</sequence>
<keyword evidence="2" id="KW-1185">Reference proteome</keyword>
<reference evidence="1 2" key="1">
    <citation type="journal article" date="2019" name="Int. J. Syst. Evol. Microbiol.">
        <title>The Global Catalogue of Microorganisms (GCM) 10K type strain sequencing project: providing services to taxonomists for standard genome sequencing and annotation.</title>
        <authorList>
            <consortium name="The Broad Institute Genomics Platform"/>
            <consortium name="The Broad Institute Genome Sequencing Center for Infectious Disease"/>
            <person name="Wu L."/>
            <person name="Ma J."/>
        </authorList>
    </citation>
    <scope>NUCLEOTIDE SEQUENCE [LARGE SCALE GENOMIC DNA]</scope>
    <source>
        <strain evidence="1 2">JCM 11896</strain>
    </source>
</reference>
<organism evidence="1 2">
    <name type="scientific">Pseudonocardia kongjuensis</name>
    <dbReference type="NCBI Taxonomy" id="102227"/>
    <lineage>
        <taxon>Bacteria</taxon>
        <taxon>Bacillati</taxon>
        <taxon>Actinomycetota</taxon>
        <taxon>Actinomycetes</taxon>
        <taxon>Pseudonocardiales</taxon>
        <taxon>Pseudonocardiaceae</taxon>
        <taxon>Pseudonocardia</taxon>
    </lineage>
</organism>
<name>A0ABN1XY87_9PSEU</name>
<dbReference type="Proteomes" id="UP001501414">
    <property type="component" value="Unassembled WGS sequence"/>
</dbReference>
<proteinExistence type="predicted"/>
<evidence type="ECO:0008006" key="3">
    <source>
        <dbReference type="Google" id="ProtNLM"/>
    </source>
</evidence>
<accession>A0ABN1XY87</accession>
<comment type="caution">
    <text evidence="1">The sequence shown here is derived from an EMBL/GenBank/DDBJ whole genome shotgun (WGS) entry which is preliminary data.</text>
</comment>
<dbReference type="EMBL" id="BAAAJK010000020">
    <property type="protein sequence ID" value="GAA1392938.1"/>
    <property type="molecule type" value="Genomic_DNA"/>
</dbReference>
<gene>
    <name evidence="1" type="ORF">GCM10009613_38830</name>
</gene>
<evidence type="ECO:0000313" key="2">
    <source>
        <dbReference type="Proteomes" id="UP001501414"/>
    </source>
</evidence>